<dbReference type="RefSeq" id="WP_212507949.1">
    <property type="nucleotide sequence ID" value="NZ_CP060696.1"/>
</dbReference>
<dbReference type="GO" id="GO:0003677">
    <property type="term" value="F:DNA binding"/>
    <property type="evidence" value="ECO:0007669"/>
    <property type="project" value="UniProtKB-KW"/>
</dbReference>
<dbReference type="KEGG" id="caml:H6X83_04425"/>
<accession>A0A7G9WJL8</accession>
<keyword evidence="1" id="KW-0238">DNA-binding</keyword>
<dbReference type="Gene3D" id="2.10.260.10">
    <property type="match status" value="1"/>
</dbReference>
<dbReference type="EMBL" id="CP060696">
    <property type="protein sequence ID" value="QNO18880.1"/>
    <property type="molecule type" value="Genomic_DNA"/>
</dbReference>
<dbReference type="SUPFAM" id="SSF89447">
    <property type="entry name" value="AbrB/MazE/MraZ-like"/>
    <property type="match status" value="1"/>
</dbReference>
<dbReference type="Proteomes" id="UP000516046">
    <property type="component" value="Chromosome"/>
</dbReference>
<dbReference type="AlphaFoldDB" id="A0A7G9WJL8"/>
<gene>
    <name evidence="1" type="ORF">H6X83_04425</name>
</gene>
<sequence length="63" mass="7004">MESTDIGGVIHVKAVGVARHLDTQCRLIIPSEFRKMFQLRSNTLVEIIGTNEGLLVRPAQSKE</sequence>
<proteinExistence type="predicted"/>
<dbReference type="InterPro" id="IPR037914">
    <property type="entry name" value="SpoVT-AbrB_sf"/>
</dbReference>
<reference evidence="1 2" key="1">
    <citation type="submission" date="2020-08" db="EMBL/GenBank/DDBJ databases">
        <authorList>
            <person name="Ren C."/>
            <person name="Gu Y."/>
            <person name="Xu Y."/>
        </authorList>
    </citation>
    <scope>NUCLEOTIDE SEQUENCE [LARGE SCALE GENOMIC DNA]</scope>
    <source>
        <strain evidence="1 2">LBM18003</strain>
    </source>
</reference>
<organism evidence="1 2">
    <name type="scientific">Caproicibacterium amylolyticum</name>
    <dbReference type="NCBI Taxonomy" id="2766537"/>
    <lineage>
        <taxon>Bacteria</taxon>
        <taxon>Bacillati</taxon>
        <taxon>Bacillota</taxon>
        <taxon>Clostridia</taxon>
        <taxon>Eubacteriales</taxon>
        <taxon>Oscillospiraceae</taxon>
        <taxon>Caproicibacterium</taxon>
    </lineage>
</organism>
<name>A0A7G9WJL8_9FIRM</name>
<protein>
    <submittedName>
        <fullName evidence="1">AbrB/MazE/SpoVT family DNA-binding domain-containing protein</fullName>
    </submittedName>
</protein>
<evidence type="ECO:0000313" key="2">
    <source>
        <dbReference type="Proteomes" id="UP000516046"/>
    </source>
</evidence>
<keyword evidence="2" id="KW-1185">Reference proteome</keyword>
<evidence type="ECO:0000313" key="1">
    <source>
        <dbReference type="EMBL" id="QNO18880.1"/>
    </source>
</evidence>